<name>A0A9D3MRX3_ANGAN</name>
<dbReference type="AlphaFoldDB" id="A0A9D3MRX3"/>
<evidence type="ECO:0000313" key="6">
    <source>
        <dbReference type="EMBL" id="KAG5853906.1"/>
    </source>
</evidence>
<feature type="domain" description="AIG1-type G" evidence="5">
    <location>
        <begin position="443"/>
        <end position="654"/>
    </location>
</feature>
<keyword evidence="2" id="KW-0547">Nucleotide-binding</keyword>
<dbReference type="Pfam" id="PF04548">
    <property type="entry name" value="AIG1"/>
    <property type="match status" value="2"/>
</dbReference>
<dbReference type="FunFam" id="3.40.50.300:FF:000366">
    <property type="entry name" value="GTPase, IMAP family member 2"/>
    <property type="match status" value="1"/>
</dbReference>
<organism evidence="6 7">
    <name type="scientific">Anguilla anguilla</name>
    <name type="common">European freshwater eel</name>
    <name type="synonym">Muraena anguilla</name>
    <dbReference type="NCBI Taxonomy" id="7936"/>
    <lineage>
        <taxon>Eukaryota</taxon>
        <taxon>Metazoa</taxon>
        <taxon>Chordata</taxon>
        <taxon>Craniata</taxon>
        <taxon>Vertebrata</taxon>
        <taxon>Euteleostomi</taxon>
        <taxon>Actinopterygii</taxon>
        <taxon>Neopterygii</taxon>
        <taxon>Teleostei</taxon>
        <taxon>Anguilliformes</taxon>
        <taxon>Anguillidae</taxon>
        <taxon>Anguilla</taxon>
    </lineage>
</organism>
<accession>A0A9D3MRX3</accession>
<feature type="region of interest" description="Disordered" evidence="4">
    <location>
        <begin position="416"/>
        <end position="442"/>
    </location>
</feature>
<feature type="region of interest" description="Disordered" evidence="4">
    <location>
        <begin position="615"/>
        <end position="638"/>
    </location>
</feature>
<dbReference type="Proteomes" id="UP001044222">
    <property type="component" value="Unassembled WGS sequence"/>
</dbReference>
<dbReference type="SUPFAM" id="SSF52540">
    <property type="entry name" value="P-loop containing nucleoside triphosphate hydrolases"/>
    <property type="match status" value="2"/>
</dbReference>
<evidence type="ECO:0000256" key="1">
    <source>
        <dbReference type="ARBA" id="ARBA00008535"/>
    </source>
</evidence>
<dbReference type="InterPro" id="IPR045058">
    <property type="entry name" value="GIMA/IAN/Toc"/>
</dbReference>
<evidence type="ECO:0000256" key="3">
    <source>
        <dbReference type="ARBA" id="ARBA00023134"/>
    </source>
</evidence>
<dbReference type="PANTHER" id="PTHR10903">
    <property type="entry name" value="GTPASE, IMAP FAMILY MEMBER-RELATED"/>
    <property type="match status" value="1"/>
</dbReference>
<dbReference type="InterPro" id="IPR006703">
    <property type="entry name" value="G_AIG1"/>
</dbReference>
<evidence type="ECO:0000256" key="2">
    <source>
        <dbReference type="ARBA" id="ARBA00022741"/>
    </source>
</evidence>
<gene>
    <name evidence="6" type="ORF">ANANG_G00031820</name>
</gene>
<evidence type="ECO:0000313" key="7">
    <source>
        <dbReference type="Proteomes" id="UP001044222"/>
    </source>
</evidence>
<evidence type="ECO:0000256" key="4">
    <source>
        <dbReference type="SAM" id="MobiDB-lite"/>
    </source>
</evidence>
<feature type="compositionally biased region" description="Low complexity" evidence="4">
    <location>
        <begin position="427"/>
        <end position="442"/>
    </location>
</feature>
<evidence type="ECO:0000259" key="5">
    <source>
        <dbReference type="PROSITE" id="PS51720"/>
    </source>
</evidence>
<feature type="compositionally biased region" description="Pro residues" evidence="4">
    <location>
        <begin position="738"/>
        <end position="757"/>
    </location>
</feature>
<comment type="caution">
    <text evidence="6">The sequence shown here is derived from an EMBL/GenBank/DDBJ whole genome shotgun (WGS) entry which is preliminary data.</text>
</comment>
<feature type="region of interest" description="Disordered" evidence="4">
    <location>
        <begin position="364"/>
        <end position="390"/>
    </location>
</feature>
<comment type="similarity">
    <text evidence="1">Belongs to the TRAFAC class TrmE-Era-EngA-EngB-Septin-like GTPase superfamily. AIG1/Toc34/Toc159-like paraseptin GTPase family. IAN subfamily.</text>
</comment>
<dbReference type="PANTHER" id="PTHR10903:SF167">
    <property type="entry name" value="GTPASE IMAP FAMILY MEMBER 6-RELATED"/>
    <property type="match status" value="1"/>
</dbReference>
<proteinExistence type="inferred from homology"/>
<dbReference type="CDD" id="cd01852">
    <property type="entry name" value="AIG1"/>
    <property type="match status" value="2"/>
</dbReference>
<protein>
    <recommendedName>
        <fullName evidence="5">AIG1-type G domain-containing protein</fullName>
    </recommendedName>
</protein>
<dbReference type="FunFam" id="3.40.50.300:FF:002274">
    <property type="entry name" value="Si:dkeyp-69e1.8"/>
    <property type="match status" value="1"/>
</dbReference>
<dbReference type="EMBL" id="JAFIRN010000002">
    <property type="protein sequence ID" value="KAG5853906.1"/>
    <property type="molecule type" value="Genomic_DNA"/>
</dbReference>
<feature type="domain" description="AIG1-type G" evidence="5">
    <location>
        <begin position="12"/>
        <end position="210"/>
    </location>
</feature>
<reference evidence="6" key="1">
    <citation type="submission" date="2021-01" db="EMBL/GenBank/DDBJ databases">
        <title>A chromosome-scale assembly of European eel, Anguilla anguilla.</title>
        <authorList>
            <person name="Henkel C."/>
            <person name="Jong-Raadsen S.A."/>
            <person name="Dufour S."/>
            <person name="Weltzien F.-A."/>
            <person name="Palstra A.P."/>
            <person name="Pelster B."/>
            <person name="Spaink H.P."/>
            <person name="Van Den Thillart G.E."/>
            <person name="Jansen H."/>
            <person name="Zahm M."/>
            <person name="Klopp C."/>
            <person name="Cedric C."/>
            <person name="Louis A."/>
            <person name="Berthelot C."/>
            <person name="Parey E."/>
            <person name="Roest Crollius H."/>
            <person name="Montfort J."/>
            <person name="Robinson-Rechavi M."/>
            <person name="Bucao C."/>
            <person name="Bouchez O."/>
            <person name="Gislard M."/>
            <person name="Lluch J."/>
            <person name="Milhes M."/>
            <person name="Lampietro C."/>
            <person name="Lopez Roques C."/>
            <person name="Donnadieu C."/>
            <person name="Braasch I."/>
            <person name="Desvignes T."/>
            <person name="Postlethwait J."/>
            <person name="Bobe J."/>
            <person name="Guiguen Y."/>
            <person name="Dirks R."/>
        </authorList>
    </citation>
    <scope>NUCLEOTIDE SEQUENCE</scope>
    <source>
        <strain evidence="6">Tag_6206</strain>
        <tissue evidence="6">Liver</tissue>
    </source>
</reference>
<dbReference type="InterPro" id="IPR027417">
    <property type="entry name" value="P-loop_NTPase"/>
</dbReference>
<sequence length="757" mass="82145">MTEDWNACPPGTPELRLILLGSIGCGKTLSGDTLLGQHAMASGSRSPRTCQLRQGVSEGRKLSLVEAPRWYWSGGQLESSVKEETKRALSLCEPGPHAFLVLVPVGEFTDVERRVPGELENMFGPGALRHALVLFTCGDYLSGRTAEDYLAGEDPGLREVVERCGGRYHVFNNRRPQDRPQVRALLDKLERMAQENGGCYVSGGPRRRVEDRAVGAGKQERTFLAEREAQPEETVKLRHVGNGLQAQLPQKLAQQLPQQLRQELPQQLPQQLRQELHQQLRQEPQQLRQELPQQQQPQQLRQELPQQLPQQLPRQELPQQLPQQLRQELPQQLPQQLRQELPQQLPQQLPQELPQQLPQQLPQELPAPQQASQPGTLEETDGSPLRRSSSFRLTEEGALLSQMTEMKLSQNFVNTCHHQISPPESPVSPSSSSPSFPSSSSQSSQLRLVLLGRTGAGKSAAGNAILGREAFVSRGNGAVAVTQACEKKKGTAAGQRVAVVDTPDWFCSELPPEDVRRQVSNCVALSAPGPHAFLLCVPVDQPAKMELEALGALEAVFGRDAVRRHTLVLFTHGDRLPEGGAVEDYIITQRKDLLQLVEWCGDRYHVLERGGGGAAAAAGAGGQRGRAAGEGGASEPGRRLGGAFGVAPLRAPGSPLLRPTRAFGPPPSARGALCYDTGCHGESWERGRAGCAASPLVTQASCAHGPGRGSSGSRLAEDETALTVTISQPPDREGRPQAPLPPRPTTPAIPPGHHPRA</sequence>
<dbReference type="Gene3D" id="3.40.50.300">
    <property type="entry name" value="P-loop containing nucleotide triphosphate hydrolases"/>
    <property type="match status" value="2"/>
</dbReference>
<dbReference type="GO" id="GO:0005525">
    <property type="term" value="F:GTP binding"/>
    <property type="evidence" value="ECO:0007669"/>
    <property type="project" value="UniProtKB-KW"/>
</dbReference>
<feature type="region of interest" description="Disordered" evidence="4">
    <location>
        <begin position="703"/>
        <end position="757"/>
    </location>
</feature>
<keyword evidence="3" id="KW-0342">GTP-binding</keyword>
<dbReference type="PROSITE" id="PS51720">
    <property type="entry name" value="G_AIG1"/>
    <property type="match status" value="2"/>
</dbReference>
<keyword evidence="7" id="KW-1185">Reference proteome</keyword>